<feature type="region of interest" description="Disordered" evidence="1">
    <location>
        <begin position="33"/>
        <end position="94"/>
    </location>
</feature>
<organism evidence="2 3">
    <name type="scientific">Mytilus coruscus</name>
    <name type="common">Sea mussel</name>
    <dbReference type="NCBI Taxonomy" id="42192"/>
    <lineage>
        <taxon>Eukaryota</taxon>
        <taxon>Metazoa</taxon>
        <taxon>Spiralia</taxon>
        <taxon>Lophotrochozoa</taxon>
        <taxon>Mollusca</taxon>
        <taxon>Bivalvia</taxon>
        <taxon>Autobranchia</taxon>
        <taxon>Pteriomorphia</taxon>
        <taxon>Mytilida</taxon>
        <taxon>Mytiloidea</taxon>
        <taxon>Mytilidae</taxon>
        <taxon>Mytilinae</taxon>
        <taxon>Mytilus</taxon>
    </lineage>
</organism>
<keyword evidence="3" id="KW-1185">Reference proteome</keyword>
<evidence type="ECO:0000313" key="3">
    <source>
        <dbReference type="Proteomes" id="UP000507470"/>
    </source>
</evidence>
<evidence type="ECO:0000256" key="1">
    <source>
        <dbReference type="SAM" id="MobiDB-lite"/>
    </source>
</evidence>
<feature type="compositionally biased region" description="Polar residues" evidence="1">
    <location>
        <begin position="84"/>
        <end position="94"/>
    </location>
</feature>
<dbReference type="PANTHER" id="PTHR31751">
    <property type="entry name" value="SI:CH211-108C17.2-RELATED-RELATED"/>
    <property type="match status" value="1"/>
</dbReference>
<accession>A0A6J8D0N9</accession>
<reference evidence="2 3" key="1">
    <citation type="submission" date="2020-06" db="EMBL/GenBank/DDBJ databases">
        <authorList>
            <person name="Li R."/>
            <person name="Bekaert M."/>
        </authorList>
    </citation>
    <scope>NUCLEOTIDE SEQUENCE [LARGE SCALE GENOMIC DNA]</scope>
    <source>
        <strain evidence="3">wild</strain>
    </source>
</reference>
<dbReference type="PANTHER" id="PTHR31751:SF42">
    <property type="entry name" value="PROTEIN CBG10204"/>
    <property type="match status" value="1"/>
</dbReference>
<dbReference type="AlphaFoldDB" id="A0A6J8D0N9"/>
<evidence type="ECO:0000313" key="2">
    <source>
        <dbReference type="EMBL" id="CAC5401197.1"/>
    </source>
</evidence>
<proteinExistence type="predicted"/>
<protein>
    <submittedName>
        <fullName evidence="2">Uncharacterized protein</fullName>
    </submittedName>
</protein>
<feature type="region of interest" description="Disordered" evidence="1">
    <location>
        <begin position="1"/>
        <end position="20"/>
    </location>
</feature>
<dbReference type="OrthoDB" id="10068559at2759"/>
<name>A0A6J8D0N9_MYTCO</name>
<dbReference type="EMBL" id="CACVKT020006392">
    <property type="protein sequence ID" value="CAC5401197.1"/>
    <property type="molecule type" value="Genomic_DNA"/>
</dbReference>
<sequence>MVDVGVQTSPPSQLQTDFDIGTSMTNNSYLQMPVTSAQPLDTAFISSPKKDQDTSDASTPSPPPSPDKPDSDVSYVPSDESHDSNQSTSPDSQHITTEPKIIAFESCLKTLFARVVCTECGEPISSDESTILYNGTAMKVKFLCMSGHQTSWESQPLVNSKPAGNLMVTTAIILSGETFSRISHFADILSLKFIGHTQYYSIQKDIAIPAIDNYYSLQRDVVLQQLQG</sequence>
<dbReference type="Proteomes" id="UP000507470">
    <property type="component" value="Unassembled WGS sequence"/>
</dbReference>
<gene>
    <name evidence="2" type="ORF">MCOR_35304</name>
</gene>